<keyword evidence="2" id="KW-1185">Reference proteome</keyword>
<reference evidence="1 2" key="1">
    <citation type="submission" date="2021-06" db="EMBL/GenBank/DDBJ databases">
        <authorList>
            <person name="Kallberg Y."/>
            <person name="Tangrot J."/>
            <person name="Rosling A."/>
        </authorList>
    </citation>
    <scope>NUCLEOTIDE SEQUENCE [LARGE SCALE GENOMIC DNA]</scope>
    <source>
        <strain evidence="1 2">120-4 pot B 10/14</strain>
    </source>
</reference>
<dbReference type="Proteomes" id="UP000789901">
    <property type="component" value="Unassembled WGS sequence"/>
</dbReference>
<dbReference type="EMBL" id="CAJVQB010009936">
    <property type="protein sequence ID" value="CAG8735285.1"/>
    <property type="molecule type" value="Genomic_DNA"/>
</dbReference>
<comment type="caution">
    <text evidence="1">The sequence shown here is derived from an EMBL/GenBank/DDBJ whole genome shotgun (WGS) entry which is preliminary data.</text>
</comment>
<organism evidence="1 2">
    <name type="scientific">Gigaspora margarita</name>
    <dbReference type="NCBI Taxonomy" id="4874"/>
    <lineage>
        <taxon>Eukaryota</taxon>
        <taxon>Fungi</taxon>
        <taxon>Fungi incertae sedis</taxon>
        <taxon>Mucoromycota</taxon>
        <taxon>Glomeromycotina</taxon>
        <taxon>Glomeromycetes</taxon>
        <taxon>Diversisporales</taxon>
        <taxon>Gigasporaceae</taxon>
        <taxon>Gigaspora</taxon>
    </lineage>
</organism>
<name>A0ABN7V5X2_GIGMA</name>
<gene>
    <name evidence="1" type="ORF">GMARGA_LOCUS14784</name>
</gene>
<proteinExistence type="predicted"/>
<accession>A0ABN7V5X2</accession>
<sequence>MDIDQIYGFEKGWALKGNQKYSKKSGEIYNSLQEFVVSGEVEKENVPNMSIIKNWINAYSAEFKEQQRKKK</sequence>
<evidence type="ECO:0000313" key="1">
    <source>
        <dbReference type="EMBL" id="CAG8735285.1"/>
    </source>
</evidence>
<evidence type="ECO:0000313" key="2">
    <source>
        <dbReference type="Proteomes" id="UP000789901"/>
    </source>
</evidence>
<protein>
    <submittedName>
        <fullName evidence="1">6296_t:CDS:1</fullName>
    </submittedName>
</protein>